<protein>
    <submittedName>
        <fullName evidence="2">Uncharacterized protein</fullName>
    </submittedName>
</protein>
<name>A0A6A4AFI1_9STRA</name>
<dbReference type="AlphaFoldDB" id="A0A6A4AFI1"/>
<dbReference type="Proteomes" id="UP000437068">
    <property type="component" value="Unassembled WGS sequence"/>
</dbReference>
<evidence type="ECO:0000256" key="1">
    <source>
        <dbReference type="SAM" id="SignalP"/>
    </source>
</evidence>
<feature type="chain" id="PRO_5025621687" evidence="1">
    <location>
        <begin position="22"/>
        <end position="69"/>
    </location>
</feature>
<evidence type="ECO:0000313" key="2">
    <source>
        <dbReference type="EMBL" id="KAE9255216.1"/>
    </source>
</evidence>
<dbReference type="EMBL" id="QXGE01012259">
    <property type="protein sequence ID" value="KAE9255216.1"/>
    <property type="molecule type" value="Genomic_DNA"/>
</dbReference>
<comment type="caution">
    <text evidence="2">The sequence shown here is derived from an EMBL/GenBank/DDBJ whole genome shotgun (WGS) entry which is preliminary data.</text>
</comment>
<proteinExistence type="predicted"/>
<gene>
    <name evidence="2" type="ORF">PF001_g33391</name>
</gene>
<keyword evidence="1" id="KW-0732">Signal</keyword>
<reference evidence="2 3" key="1">
    <citation type="submission" date="2018-08" db="EMBL/GenBank/DDBJ databases">
        <title>Genomic investigation of the strawberry pathogen Phytophthora fragariae indicates pathogenicity is determined by transcriptional variation in three key races.</title>
        <authorList>
            <person name="Adams T.M."/>
            <person name="Armitage A.D."/>
            <person name="Sobczyk M.K."/>
            <person name="Bates H.J."/>
            <person name="Dunwell J.M."/>
            <person name="Nellist C.F."/>
            <person name="Harrison R.J."/>
        </authorList>
    </citation>
    <scope>NUCLEOTIDE SEQUENCE [LARGE SCALE GENOMIC DNA]</scope>
    <source>
        <strain evidence="2 3">A4</strain>
    </source>
</reference>
<sequence length="69" mass="7397">HTSGRELFSLLSLLYAAGEMALSEMNAAFASVPIGWAPSGTRRTAASTRCSTAVYFGLRMAMRKKAGRL</sequence>
<organism evidence="2 3">
    <name type="scientific">Phytophthora fragariae</name>
    <dbReference type="NCBI Taxonomy" id="53985"/>
    <lineage>
        <taxon>Eukaryota</taxon>
        <taxon>Sar</taxon>
        <taxon>Stramenopiles</taxon>
        <taxon>Oomycota</taxon>
        <taxon>Peronosporomycetes</taxon>
        <taxon>Peronosporales</taxon>
        <taxon>Peronosporaceae</taxon>
        <taxon>Phytophthora</taxon>
    </lineage>
</organism>
<feature type="signal peptide" evidence="1">
    <location>
        <begin position="1"/>
        <end position="21"/>
    </location>
</feature>
<accession>A0A6A4AFI1</accession>
<evidence type="ECO:0000313" key="3">
    <source>
        <dbReference type="Proteomes" id="UP000437068"/>
    </source>
</evidence>
<feature type="non-terminal residue" evidence="2">
    <location>
        <position position="1"/>
    </location>
</feature>